<dbReference type="GO" id="GO:0000155">
    <property type="term" value="F:phosphorelay sensor kinase activity"/>
    <property type="evidence" value="ECO:0007669"/>
    <property type="project" value="InterPro"/>
</dbReference>
<keyword evidence="5" id="KW-0067">ATP-binding</keyword>
<dbReference type="Gene3D" id="1.10.287.130">
    <property type="match status" value="1"/>
</dbReference>
<keyword evidence="3" id="KW-0812">Transmembrane</keyword>
<dbReference type="InterPro" id="IPR003594">
    <property type="entry name" value="HATPase_dom"/>
</dbReference>
<keyword evidence="3" id="KW-1133">Transmembrane helix</keyword>
<reference evidence="5" key="2">
    <citation type="submission" date="2022-08" db="EMBL/GenBank/DDBJ databases">
        <authorList>
            <person name="Dong C."/>
        </authorList>
    </citation>
    <scope>NUCLEOTIDE SEQUENCE</scope>
    <source>
        <strain evidence="5">59MF3M-4</strain>
    </source>
</reference>
<keyword evidence="5" id="KW-0547">Nucleotide-binding</keyword>
<accession>A0A9X2WIS1</accession>
<dbReference type="InterPro" id="IPR036890">
    <property type="entry name" value="HATPase_C_sf"/>
</dbReference>
<evidence type="ECO:0000256" key="2">
    <source>
        <dbReference type="ARBA" id="ARBA00012438"/>
    </source>
</evidence>
<dbReference type="SMART" id="SM00387">
    <property type="entry name" value="HATPase_c"/>
    <property type="match status" value="1"/>
</dbReference>
<dbReference type="EC" id="2.7.13.3" evidence="2"/>
<dbReference type="Pfam" id="PF02518">
    <property type="entry name" value="HATPase_c"/>
    <property type="match status" value="1"/>
</dbReference>
<dbReference type="RefSeq" id="WP_260977951.1">
    <property type="nucleotide sequence ID" value="NZ_JAOANI010000032.1"/>
</dbReference>
<name>A0A9X2WIS1_9GAMM</name>
<comment type="caution">
    <text evidence="5">The sequence shown here is derived from an EMBL/GenBank/DDBJ whole genome shotgun (WGS) entry which is preliminary data.</text>
</comment>
<evidence type="ECO:0000313" key="6">
    <source>
        <dbReference type="Proteomes" id="UP001147830"/>
    </source>
</evidence>
<feature type="domain" description="Histidine kinase" evidence="4">
    <location>
        <begin position="304"/>
        <end position="542"/>
    </location>
</feature>
<dbReference type="EMBL" id="JAOANI010000032">
    <property type="protein sequence ID" value="MCT7361123.1"/>
    <property type="molecule type" value="Genomic_DNA"/>
</dbReference>
<dbReference type="InterPro" id="IPR004358">
    <property type="entry name" value="Sig_transdc_His_kin-like_C"/>
</dbReference>
<evidence type="ECO:0000256" key="3">
    <source>
        <dbReference type="SAM" id="Phobius"/>
    </source>
</evidence>
<sequence length="561" mass="63617">MSAFQWRSVSGRRLLACVFAFSLALTLLSVAVAVYIDYRNVSRNSNYLLQQIEKGYLPALAQSVWSFDIPQVESQLKALTHFPYIRYAGLDIGNGEYLSAGFMDNATAAGDPVSHLPTASQEWLREFDLYYNTGTGSRLVGQLQLQLDSPAMLQQVMANIPTLLVMHFVNILAVSAFLLWLLNRLFRRYFGAHWQSITDWAERGDIRTPVHLEYGPEEDDELIQVTRTINDLCAQLQQIMAERDRSDSELHQLNCDLEQRVEERTGELNNAIASLNHLIDNLQESRHEQVENEKMAQLGNLVAGVAHELNTPLGICVTARSYIEDSVLLIQQRIKEGKLDKNTFSAQLNNISEGLLLIDENLNRSHRLVRTFKSLAVDKESDFRSRFSLDEFLQEFAGNNEDFIVEENNCRIDYDISQPIIMNTCRQTLGLVIAALIGNSLDHGYPEGGDSHIQMHATVDTTDNLLTLIYEDDGIGIGDEVRQRIFDPFFTTGRSRGKTGLGMHLAYNLVTRILYGNIEVRERRQGAENPGAEIHLRIPLDLDRYERTMDEQGLKLVINNH</sequence>
<dbReference type="InterPro" id="IPR005467">
    <property type="entry name" value="His_kinase_dom"/>
</dbReference>
<reference evidence="5" key="1">
    <citation type="journal article" date="2022" name="Front. Microbiol.">
        <title>Genome-based taxonomic rearrangement of Oceanobacter-related bacteria including the description of Thalassolituus hydrocarbonoclasticus sp. nov. and Thalassolituus pacificus sp. nov. and emended description of the genus Thalassolituus.</title>
        <authorList>
            <person name="Dong C."/>
            <person name="Wei L."/>
            <person name="Wang J."/>
            <person name="Lai Q."/>
            <person name="Huang Z."/>
            <person name="Shao Z."/>
        </authorList>
    </citation>
    <scope>NUCLEOTIDE SEQUENCE</scope>
    <source>
        <strain evidence="5">59MF3M-4</strain>
    </source>
</reference>
<gene>
    <name evidence="5" type="ORF">NYR02_19050</name>
</gene>
<dbReference type="InterPro" id="IPR036097">
    <property type="entry name" value="HisK_dim/P_sf"/>
</dbReference>
<keyword evidence="6" id="KW-1185">Reference proteome</keyword>
<dbReference type="AlphaFoldDB" id="A0A9X2WIS1"/>
<comment type="catalytic activity">
    <reaction evidence="1">
        <text>ATP + protein L-histidine = ADP + protein N-phospho-L-histidine.</text>
        <dbReference type="EC" id="2.7.13.3"/>
    </reaction>
</comment>
<protein>
    <recommendedName>
        <fullName evidence="2">histidine kinase</fullName>
        <ecNumber evidence="2">2.7.13.3</ecNumber>
    </recommendedName>
</protein>
<proteinExistence type="predicted"/>
<dbReference type="PANTHER" id="PTHR43065:SF47">
    <property type="match status" value="1"/>
</dbReference>
<dbReference type="GO" id="GO:0005524">
    <property type="term" value="F:ATP binding"/>
    <property type="evidence" value="ECO:0007669"/>
    <property type="project" value="UniProtKB-KW"/>
</dbReference>
<evidence type="ECO:0000259" key="4">
    <source>
        <dbReference type="PROSITE" id="PS50109"/>
    </source>
</evidence>
<dbReference type="Proteomes" id="UP001147830">
    <property type="component" value="Unassembled WGS sequence"/>
</dbReference>
<dbReference type="SUPFAM" id="SSF47384">
    <property type="entry name" value="Homodimeric domain of signal transducing histidine kinase"/>
    <property type="match status" value="1"/>
</dbReference>
<organism evidence="5 6">
    <name type="scientific">Thalassolituus pacificus</name>
    <dbReference type="NCBI Taxonomy" id="2975440"/>
    <lineage>
        <taxon>Bacteria</taxon>
        <taxon>Pseudomonadati</taxon>
        <taxon>Pseudomonadota</taxon>
        <taxon>Gammaproteobacteria</taxon>
        <taxon>Oceanospirillales</taxon>
        <taxon>Oceanospirillaceae</taxon>
        <taxon>Thalassolituus</taxon>
    </lineage>
</organism>
<feature type="transmembrane region" description="Helical" evidence="3">
    <location>
        <begin position="163"/>
        <end position="182"/>
    </location>
</feature>
<dbReference type="PANTHER" id="PTHR43065">
    <property type="entry name" value="SENSOR HISTIDINE KINASE"/>
    <property type="match status" value="1"/>
</dbReference>
<dbReference type="PRINTS" id="PR00344">
    <property type="entry name" value="BCTRLSENSOR"/>
</dbReference>
<dbReference type="PROSITE" id="PS50109">
    <property type="entry name" value="HIS_KIN"/>
    <property type="match status" value="1"/>
</dbReference>
<evidence type="ECO:0000256" key="1">
    <source>
        <dbReference type="ARBA" id="ARBA00000085"/>
    </source>
</evidence>
<dbReference type="SUPFAM" id="SSF55874">
    <property type="entry name" value="ATPase domain of HSP90 chaperone/DNA topoisomerase II/histidine kinase"/>
    <property type="match status" value="1"/>
</dbReference>
<evidence type="ECO:0000313" key="5">
    <source>
        <dbReference type="EMBL" id="MCT7361123.1"/>
    </source>
</evidence>
<dbReference type="Gene3D" id="3.30.565.10">
    <property type="entry name" value="Histidine kinase-like ATPase, C-terminal domain"/>
    <property type="match status" value="1"/>
</dbReference>
<keyword evidence="3" id="KW-0472">Membrane</keyword>